<keyword evidence="3" id="KW-1185">Reference proteome</keyword>
<dbReference type="EMBL" id="FWFQ01000004">
    <property type="protein sequence ID" value="SLN21649.1"/>
    <property type="molecule type" value="Genomic_DNA"/>
</dbReference>
<evidence type="ECO:0000313" key="3">
    <source>
        <dbReference type="Proteomes" id="UP000193409"/>
    </source>
</evidence>
<proteinExistence type="predicted"/>
<dbReference type="Proteomes" id="UP000193409">
    <property type="component" value="Unassembled WGS sequence"/>
</dbReference>
<evidence type="ECO:0000313" key="2">
    <source>
        <dbReference type="EMBL" id="SLN21649.1"/>
    </source>
</evidence>
<accession>A0A1Y5RNL3</accession>
<name>A0A1Y5RNL3_9RHOB</name>
<keyword evidence="1" id="KW-0812">Transmembrane</keyword>
<keyword evidence="1" id="KW-0472">Membrane</keyword>
<sequence>MSRIAGGSGSRFLYDSFDAASARIEANERLTEMQFGVLEGQLQRIEGMIERLERRVWMTVYGVAGVILAQATVTLLGLVPAAGQ</sequence>
<evidence type="ECO:0008006" key="4">
    <source>
        <dbReference type="Google" id="ProtNLM"/>
    </source>
</evidence>
<keyword evidence="1" id="KW-1133">Transmembrane helix</keyword>
<reference evidence="2 3" key="1">
    <citation type="submission" date="2017-03" db="EMBL/GenBank/DDBJ databases">
        <authorList>
            <person name="Afonso C.L."/>
            <person name="Miller P.J."/>
            <person name="Scott M.A."/>
            <person name="Spackman E."/>
            <person name="Goraichik I."/>
            <person name="Dimitrov K.M."/>
            <person name="Suarez D.L."/>
            <person name="Swayne D.E."/>
        </authorList>
    </citation>
    <scope>NUCLEOTIDE SEQUENCE [LARGE SCALE GENOMIC DNA]</scope>
    <source>
        <strain evidence="2 3">CECT 7680</strain>
    </source>
</reference>
<dbReference type="OrthoDB" id="7873894at2"/>
<gene>
    <name evidence="2" type="ORF">PSA7680_00811</name>
</gene>
<dbReference type="RefSeq" id="WP_085867375.1">
    <property type="nucleotide sequence ID" value="NZ_FWFQ01000004.1"/>
</dbReference>
<protein>
    <recommendedName>
        <fullName evidence="4">Gene transfer agent protein</fullName>
    </recommendedName>
</protein>
<evidence type="ECO:0000256" key="1">
    <source>
        <dbReference type="SAM" id="Phobius"/>
    </source>
</evidence>
<feature type="transmembrane region" description="Helical" evidence="1">
    <location>
        <begin position="56"/>
        <end position="79"/>
    </location>
</feature>
<organism evidence="2 3">
    <name type="scientific">Pseudoruegeria aquimaris</name>
    <dbReference type="NCBI Taxonomy" id="393663"/>
    <lineage>
        <taxon>Bacteria</taxon>
        <taxon>Pseudomonadati</taxon>
        <taxon>Pseudomonadota</taxon>
        <taxon>Alphaproteobacteria</taxon>
        <taxon>Rhodobacterales</taxon>
        <taxon>Roseobacteraceae</taxon>
        <taxon>Pseudoruegeria</taxon>
    </lineage>
</organism>
<dbReference type="AlphaFoldDB" id="A0A1Y5RNL3"/>